<evidence type="ECO:0000313" key="2">
    <source>
        <dbReference type="EMBL" id="KAK8891914.1"/>
    </source>
</evidence>
<evidence type="ECO:0000256" key="1">
    <source>
        <dbReference type="SAM" id="MobiDB-lite"/>
    </source>
</evidence>
<dbReference type="Proteomes" id="UP001470230">
    <property type="component" value="Unassembled WGS sequence"/>
</dbReference>
<keyword evidence="3" id="KW-1185">Reference proteome</keyword>
<feature type="compositionally biased region" description="Low complexity" evidence="1">
    <location>
        <begin position="82"/>
        <end position="91"/>
    </location>
</feature>
<organism evidence="2 3">
    <name type="scientific">Tritrichomonas musculus</name>
    <dbReference type="NCBI Taxonomy" id="1915356"/>
    <lineage>
        <taxon>Eukaryota</taxon>
        <taxon>Metamonada</taxon>
        <taxon>Parabasalia</taxon>
        <taxon>Tritrichomonadida</taxon>
        <taxon>Tritrichomonadidae</taxon>
        <taxon>Tritrichomonas</taxon>
    </lineage>
</organism>
<sequence>MNIYYDFTAGRGNYDDDDNNHELELFCKNYDILLKSKSNSRIKRKSSNKNVTPMEWKPTSPKKNGQSSANIPIRPYHSQNTSPYKNSSPKSRNNRNKGTRNMNAYKKEIDGNKNQKEFIIGSKFSSQTKLEDVELHSSFSVPSQISKLCICTQSTVDLAPSSLVFFTPVRISGKNALIIALKHDMYLKKKNYNKTFNTMSSKSLFSQKIITSSSVFELRPYNDTSSL</sequence>
<accession>A0ABR2KLA3</accession>
<reference evidence="2 3" key="1">
    <citation type="submission" date="2024-04" db="EMBL/GenBank/DDBJ databases">
        <title>Tritrichomonas musculus Genome.</title>
        <authorList>
            <person name="Alves-Ferreira E."/>
            <person name="Grigg M."/>
            <person name="Lorenzi H."/>
            <person name="Galac M."/>
        </authorList>
    </citation>
    <scope>NUCLEOTIDE SEQUENCE [LARGE SCALE GENOMIC DNA]</scope>
    <source>
        <strain evidence="2 3">EAF2021</strain>
    </source>
</reference>
<gene>
    <name evidence="2" type="ORF">M9Y10_029136</name>
</gene>
<protein>
    <submittedName>
        <fullName evidence="2">Uncharacterized protein</fullName>
    </submittedName>
</protein>
<proteinExistence type="predicted"/>
<dbReference type="EMBL" id="JAPFFF010000004">
    <property type="protein sequence ID" value="KAK8891914.1"/>
    <property type="molecule type" value="Genomic_DNA"/>
</dbReference>
<evidence type="ECO:0000313" key="3">
    <source>
        <dbReference type="Proteomes" id="UP001470230"/>
    </source>
</evidence>
<feature type="region of interest" description="Disordered" evidence="1">
    <location>
        <begin position="40"/>
        <end position="99"/>
    </location>
</feature>
<name>A0ABR2KLA3_9EUKA</name>
<feature type="compositionally biased region" description="Polar residues" evidence="1">
    <location>
        <begin position="61"/>
        <end position="70"/>
    </location>
</feature>
<comment type="caution">
    <text evidence="2">The sequence shown here is derived from an EMBL/GenBank/DDBJ whole genome shotgun (WGS) entry which is preliminary data.</text>
</comment>